<proteinExistence type="predicted"/>
<organism evidence="1">
    <name type="scientific">Tanacetum cinerariifolium</name>
    <name type="common">Dalmatian daisy</name>
    <name type="synonym">Chrysanthemum cinerariifolium</name>
    <dbReference type="NCBI Taxonomy" id="118510"/>
    <lineage>
        <taxon>Eukaryota</taxon>
        <taxon>Viridiplantae</taxon>
        <taxon>Streptophyta</taxon>
        <taxon>Embryophyta</taxon>
        <taxon>Tracheophyta</taxon>
        <taxon>Spermatophyta</taxon>
        <taxon>Magnoliopsida</taxon>
        <taxon>eudicotyledons</taxon>
        <taxon>Gunneridae</taxon>
        <taxon>Pentapetalae</taxon>
        <taxon>asterids</taxon>
        <taxon>campanulids</taxon>
        <taxon>Asterales</taxon>
        <taxon>Asteraceae</taxon>
        <taxon>Asteroideae</taxon>
        <taxon>Anthemideae</taxon>
        <taxon>Anthemidinae</taxon>
        <taxon>Tanacetum</taxon>
    </lineage>
</organism>
<gene>
    <name evidence="1" type="ORF">Tci_041936</name>
</gene>
<evidence type="ECO:0000313" key="1">
    <source>
        <dbReference type="EMBL" id="GEU69958.1"/>
    </source>
</evidence>
<dbReference type="AlphaFoldDB" id="A0A6L2M7M5"/>
<name>A0A6L2M7M5_TANCI</name>
<sequence length="243" mass="27217">MEKESKCGSECVEEVTKLVLPCIRWLGFRDMLIDHGGPAWYFSDMLPLYLCQTITDTTDSKHGSSFDRPASPEYASGLGCACRGCWARMNTYIVSSRGIKADYTSSCPPSLVLDIDHYTSRLTQSDLDTLIEKYNIPLDHHPRLPPSDAVMSELPNDVIVMGIYDFLCLLEWEGLKVHEEPHNHEKTTLERFAFYRTPPTPVGSSISEPTMDELTVIVPNAKVLIKAESSKKPKDSTSRAILS</sequence>
<dbReference type="EMBL" id="BKCJ010006029">
    <property type="protein sequence ID" value="GEU69958.1"/>
    <property type="molecule type" value="Genomic_DNA"/>
</dbReference>
<comment type="caution">
    <text evidence="1">The sequence shown here is derived from an EMBL/GenBank/DDBJ whole genome shotgun (WGS) entry which is preliminary data.</text>
</comment>
<accession>A0A6L2M7M5</accession>
<protein>
    <submittedName>
        <fullName evidence="1">Uncharacterized protein</fullName>
    </submittedName>
</protein>
<reference evidence="1" key="1">
    <citation type="journal article" date="2019" name="Sci. Rep.">
        <title>Draft genome of Tanacetum cinerariifolium, the natural source of mosquito coil.</title>
        <authorList>
            <person name="Yamashiro T."/>
            <person name="Shiraishi A."/>
            <person name="Satake H."/>
            <person name="Nakayama K."/>
        </authorList>
    </citation>
    <scope>NUCLEOTIDE SEQUENCE</scope>
</reference>